<dbReference type="Gene3D" id="2.30.110.10">
    <property type="entry name" value="Electron Transport, Fmn-binding Protein, Chain A"/>
    <property type="match status" value="1"/>
</dbReference>
<dbReference type="EMBL" id="JBDKWZ010000001">
    <property type="protein sequence ID" value="MEN7546610.1"/>
    <property type="molecule type" value="Genomic_DNA"/>
</dbReference>
<protein>
    <submittedName>
        <fullName evidence="1">FMN-binding negative transcriptional regulator</fullName>
    </submittedName>
</protein>
<evidence type="ECO:0000313" key="1">
    <source>
        <dbReference type="EMBL" id="MEN7546610.1"/>
    </source>
</evidence>
<keyword evidence="2" id="KW-1185">Reference proteome</keyword>
<comment type="caution">
    <text evidence="1">The sequence shown here is derived from an EMBL/GenBank/DDBJ whole genome shotgun (WGS) entry which is preliminary data.</text>
</comment>
<evidence type="ECO:0000313" key="2">
    <source>
        <dbReference type="Proteomes" id="UP001403385"/>
    </source>
</evidence>
<dbReference type="Pfam" id="PF04299">
    <property type="entry name" value="FMN_bind_2"/>
    <property type="match status" value="1"/>
</dbReference>
<dbReference type="RefSeq" id="WP_346819394.1">
    <property type="nucleotide sequence ID" value="NZ_JBDKWZ010000001.1"/>
</dbReference>
<proteinExistence type="predicted"/>
<dbReference type="PANTHER" id="PTHR35802">
    <property type="entry name" value="PROTEASE SYNTHASE AND SPORULATION PROTEIN PAI 2"/>
    <property type="match status" value="1"/>
</dbReference>
<dbReference type="AlphaFoldDB" id="A0AAW9RU72"/>
<gene>
    <name evidence="1" type="ORF">AAG747_01745</name>
</gene>
<dbReference type="PIRSF" id="PIRSF010372">
    <property type="entry name" value="PaiB"/>
    <property type="match status" value="1"/>
</dbReference>
<dbReference type="InterPro" id="IPR012349">
    <property type="entry name" value="Split_barrel_FMN-bd"/>
</dbReference>
<sequence>MYTPRSFRFTNQKEILAFMQQYSFATIINAKEGIPIATHLPFVVEQIDDSIFISSHFAKANEQIEVLENTTSLIIFSEPHAYISPNHYDRNENVPTWDYITVHAYGKAKIISDIASKQKAIEKTIAFYEKDYKAQWDGLPERFKNGMLNGIVAFEIEITELQGQKKLSQNKTANEQKKIIEHLTSSDSEVEQALGVYMKKDIAE</sequence>
<dbReference type="Proteomes" id="UP001403385">
    <property type="component" value="Unassembled WGS sequence"/>
</dbReference>
<organism evidence="1 2">
    <name type="scientific">Rapidithrix thailandica</name>
    <dbReference type="NCBI Taxonomy" id="413964"/>
    <lineage>
        <taxon>Bacteria</taxon>
        <taxon>Pseudomonadati</taxon>
        <taxon>Bacteroidota</taxon>
        <taxon>Cytophagia</taxon>
        <taxon>Cytophagales</taxon>
        <taxon>Flammeovirgaceae</taxon>
        <taxon>Rapidithrix</taxon>
    </lineage>
</organism>
<dbReference type="InterPro" id="IPR007396">
    <property type="entry name" value="TR_PAI2-type"/>
</dbReference>
<name>A0AAW9RU72_9BACT</name>
<accession>A0AAW9RU72</accession>
<reference evidence="1 2" key="1">
    <citation type="submission" date="2024-04" db="EMBL/GenBank/DDBJ databases">
        <title>Novel genus in family Flammeovirgaceae.</title>
        <authorList>
            <person name="Nguyen T.H."/>
            <person name="Vuong T.Q."/>
            <person name="Le H."/>
            <person name="Kim S.-G."/>
        </authorList>
    </citation>
    <scope>NUCLEOTIDE SEQUENCE [LARGE SCALE GENOMIC DNA]</scope>
    <source>
        <strain evidence="1 2">JCM 23209</strain>
    </source>
</reference>
<dbReference type="SUPFAM" id="SSF50475">
    <property type="entry name" value="FMN-binding split barrel"/>
    <property type="match status" value="1"/>
</dbReference>
<dbReference type="PANTHER" id="PTHR35802:SF1">
    <property type="entry name" value="PROTEASE SYNTHASE AND SPORULATION PROTEIN PAI 2"/>
    <property type="match status" value="1"/>
</dbReference>